<dbReference type="EMBL" id="LVYD01000061">
    <property type="protein sequence ID" value="OQP60494.1"/>
    <property type="molecule type" value="Genomic_DNA"/>
</dbReference>
<keyword evidence="1" id="KW-0812">Transmembrane</keyword>
<evidence type="ECO:0000256" key="1">
    <source>
        <dbReference type="SAM" id="Phobius"/>
    </source>
</evidence>
<keyword evidence="1" id="KW-0472">Membrane</keyword>
<protein>
    <recommendedName>
        <fullName evidence="4">6-bladed beta-propeller</fullName>
    </recommendedName>
</protein>
<feature type="transmembrane region" description="Helical" evidence="1">
    <location>
        <begin position="45"/>
        <end position="62"/>
    </location>
</feature>
<keyword evidence="3" id="KW-1185">Reference proteome</keyword>
<name>A0A1V9FQ60_9BACT</name>
<reference evidence="2 3" key="1">
    <citation type="submission" date="2016-03" db="EMBL/GenBank/DDBJ databases">
        <title>Niastella vici sp. nov., isolated from farmland soil.</title>
        <authorList>
            <person name="Chen L."/>
            <person name="Wang D."/>
            <person name="Yang S."/>
            <person name="Wang G."/>
        </authorList>
    </citation>
    <scope>NUCLEOTIDE SEQUENCE [LARGE SCALE GENOMIC DNA]</scope>
    <source>
        <strain evidence="2 3">DJ57</strain>
    </source>
</reference>
<dbReference type="STRING" id="1703345.A3860_33040"/>
<evidence type="ECO:0008006" key="4">
    <source>
        <dbReference type="Google" id="ProtNLM"/>
    </source>
</evidence>
<dbReference type="AlphaFoldDB" id="A0A1V9FQ60"/>
<sequence>MKGSGLQIASAQMIPKLRIGPAQAYGGYISEYKYRYLMFIIFKRYLIVAFLFLLLCPAILFSQDIYKLRIDPSQAYGGNISEYFDQVEYIPLETKKESLFGNIDQLIVTDESYIVYDWDTRSVLFFRPDGRFLERIKKPLNNQLSISYDSYRKIIILSIYNLSTQKTTIELYDPVGVLVKDQAESLKLSGESELTAFGNNYFLSQGNCYLAPGRPAKDSVCYLVNIYEGDRLYRSFLPYNQTKNPGVCSIQGYTRKIKIVGEGYFYIATPLDHIVYKISKDSAEKMFQFVFPSKRTLGKEVYTSRDRRYIDSVRRTIDNDQNIIMDVSNIFYNRKYLFFKINTRVYASYLGSDINNQYNFLFDTTSGKLVSIERMLPDKRCFYLPIADNGLKISGLNYYKQNFYTALSSLTMFTEMEKTKDKNPQYPSVLQEYFKSQHRKSNPVIVKMKLKG</sequence>
<dbReference type="SUPFAM" id="SSF63825">
    <property type="entry name" value="YWTD domain"/>
    <property type="match status" value="1"/>
</dbReference>
<dbReference type="OrthoDB" id="828283at2"/>
<dbReference type="RefSeq" id="WP_081152880.1">
    <property type="nucleotide sequence ID" value="NZ_LVYD01000061.1"/>
</dbReference>
<proteinExistence type="predicted"/>
<keyword evidence="1" id="KW-1133">Transmembrane helix</keyword>
<dbReference type="Pfam" id="PF17170">
    <property type="entry name" value="DUF5128"/>
    <property type="match status" value="1"/>
</dbReference>
<accession>A0A1V9FQ60</accession>
<comment type="caution">
    <text evidence="2">The sequence shown here is derived from an EMBL/GenBank/DDBJ whole genome shotgun (WGS) entry which is preliminary data.</text>
</comment>
<evidence type="ECO:0000313" key="3">
    <source>
        <dbReference type="Proteomes" id="UP000192796"/>
    </source>
</evidence>
<organism evidence="2 3">
    <name type="scientific">Niastella vici</name>
    <dbReference type="NCBI Taxonomy" id="1703345"/>
    <lineage>
        <taxon>Bacteria</taxon>
        <taxon>Pseudomonadati</taxon>
        <taxon>Bacteroidota</taxon>
        <taxon>Chitinophagia</taxon>
        <taxon>Chitinophagales</taxon>
        <taxon>Chitinophagaceae</taxon>
        <taxon>Niastella</taxon>
    </lineage>
</organism>
<evidence type="ECO:0000313" key="2">
    <source>
        <dbReference type="EMBL" id="OQP60494.1"/>
    </source>
</evidence>
<gene>
    <name evidence="2" type="ORF">A3860_33040</name>
</gene>
<dbReference type="Proteomes" id="UP000192796">
    <property type="component" value="Unassembled WGS sequence"/>
</dbReference>